<keyword evidence="1" id="KW-0472">Membrane</keyword>
<dbReference type="EMBL" id="BGZO01000027">
    <property type="protein sequence ID" value="GBR76422.1"/>
    <property type="molecule type" value="Genomic_DNA"/>
</dbReference>
<keyword evidence="1" id="KW-1133">Transmembrane helix</keyword>
<keyword evidence="3" id="KW-1185">Reference proteome</keyword>
<feature type="transmembrane region" description="Helical" evidence="1">
    <location>
        <begin position="265"/>
        <end position="286"/>
    </location>
</feature>
<evidence type="ECO:0000313" key="2">
    <source>
        <dbReference type="EMBL" id="GBR76422.1"/>
    </source>
</evidence>
<name>A0A388TGZ5_9BACT</name>
<feature type="transmembrane region" description="Helical" evidence="1">
    <location>
        <begin position="107"/>
        <end position="127"/>
    </location>
</feature>
<dbReference type="Proteomes" id="UP000275925">
    <property type="component" value="Unassembled WGS sequence"/>
</dbReference>
<evidence type="ECO:0000256" key="1">
    <source>
        <dbReference type="SAM" id="Phobius"/>
    </source>
</evidence>
<gene>
    <name evidence="2" type="ORF">NO2_0968</name>
</gene>
<feature type="transmembrane region" description="Helical" evidence="1">
    <location>
        <begin position="134"/>
        <end position="153"/>
    </location>
</feature>
<keyword evidence="1" id="KW-0812">Transmembrane</keyword>
<feature type="transmembrane region" description="Helical" evidence="1">
    <location>
        <begin position="306"/>
        <end position="331"/>
    </location>
</feature>
<feature type="transmembrane region" description="Helical" evidence="1">
    <location>
        <begin position="159"/>
        <end position="178"/>
    </location>
</feature>
<feature type="transmembrane region" description="Helical" evidence="1">
    <location>
        <begin position="232"/>
        <end position="253"/>
    </location>
</feature>
<evidence type="ECO:0000313" key="3">
    <source>
        <dbReference type="Proteomes" id="UP000275925"/>
    </source>
</evidence>
<feature type="transmembrane region" description="Helical" evidence="1">
    <location>
        <begin position="183"/>
        <end position="204"/>
    </location>
</feature>
<reference evidence="2 3" key="1">
    <citation type="journal article" date="2019" name="ISME J.">
        <title>Genome analyses of uncultured TG2/ZB3 bacteria in 'Margulisbacteria' specifically attached to ectosymbiotic spirochetes of protists in the termite gut.</title>
        <authorList>
            <person name="Utami Y.D."/>
            <person name="Kuwahara H."/>
            <person name="Igai K."/>
            <person name="Murakami T."/>
            <person name="Sugaya K."/>
            <person name="Morikawa T."/>
            <person name="Nagura Y."/>
            <person name="Yuki M."/>
            <person name="Deevong P."/>
            <person name="Inoue T."/>
            <person name="Kihara K."/>
            <person name="Lo N."/>
            <person name="Yamada A."/>
            <person name="Ohkuma M."/>
            <person name="Hongoh Y."/>
        </authorList>
    </citation>
    <scope>NUCLEOTIDE SEQUENCE [LARGE SCALE GENOMIC DNA]</scope>
    <source>
        <strain evidence="2">NkOx7-02</strain>
    </source>
</reference>
<accession>A0A388TGZ5</accession>
<sequence>MKRLFLGMLMLGMLLAAGRTVVLPGQVYLKGTVSHVLEHYADDTERLLRQVKIRLRRTPGSKKEFVVIEMPAGTELSVGDKLLLRRTGGDNYGLNSSVDDGLAFWDFAREGSVVSLLVLLAFSLLLTNKRNWRYPAAIVANIFLLGFVLPFWLSRHLPPSWFTLVFCLFNTGVAYYLLPSRKIFPAAVASLLGSSGAGLLYAWLIHKYQLRPLEFLQADLGNFFAFPRYLDAHLLVIMSFYLCLFVIIFLLKVSCRNAVYENIRWFFFRLVQLFSFLAAGLLLPFLLFFQLSNLELDYLLNYEPFVYLFCKLFLCLLAIQFSCIIYVVYYYNQNKPTFARHAALRELKTAPASKLVMLQKILQEQGAEALTVPRKKPRKKGKKK</sequence>
<proteinExistence type="predicted"/>
<organism evidence="2 3">
    <name type="scientific">Candidatus Termititenax persephonae</name>
    <dbReference type="NCBI Taxonomy" id="2218525"/>
    <lineage>
        <taxon>Bacteria</taxon>
        <taxon>Bacillati</taxon>
        <taxon>Candidatus Margulisiibacteriota</taxon>
        <taxon>Candidatus Termititenacia</taxon>
        <taxon>Candidatus Termititenacales</taxon>
        <taxon>Candidatus Termititenacaceae</taxon>
        <taxon>Candidatus Termititenax</taxon>
    </lineage>
</organism>
<protein>
    <submittedName>
        <fullName evidence="2">Uncharacterized protein</fullName>
    </submittedName>
</protein>
<dbReference type="AlphaFoldDB" id="A0A388TGZ5"/>
<comment type="caution">
    <text evidence="2">The sequence shown here is derived from an EMBL/GenBank/DDBJ whole genome shotgun (WGS) entry which is preliminary data.</text>
</comment>